<feature type="transmembrane region" description="Helical" evidence="1">
    <location>
        <begin position="206"/>
        <end position="232"/>
    </location>
</feature>
<organism evidence="2 3">
    <name type="scientific">Durusdinium trenchii</name>
    <dbReference type="NCBI Taxonomy" id="1381693"/>
    <lineage>
        <taxon>Eukaryota</taxon>
        <taxon>Sar</taxon>
        <taxon>Alveolata</taxon>
        <taxon>Dinophyceae</taxon>
        <taxon>Suessiales</taxon>
        <taxon>Symbiodiniaceae</taxon>
        <taxon>Durusdinium</taxon>
    </lineage>
</organism>
<feature type="transmembrane region" description="Helical" evidence="1">
    <location>
        <begin position="321"/>
        <end position="340"/>
    </location>
</feature>
<reference evidence="2 3" key="1">
    <citation type="submission" date="2024-02" db="EMBL/GenBank/DDBJ databases">
        <authorList>
            <person name="Chen Y."/>
            <person name="Shah S."/>
            <person name="Dougan E. K."/>
            <person name="Thang M."/>
            <person name="Chan C."/>
        </authorList>
    </citation>
    <scope>NUCLEOTIDE SEQUENCE [LARGE SCALE GENOMIC DNA]</scope>
</reference>
<accession>A0ABP0HKZ9</accession>
<feature type="transmembrane region" description="Helical" evidence="1">
    <location>
        <begin position="34"/>
        <end position="51"/>
    </location>
</feature>
<evidence type="ECO:0000256" key="1">
    <source>
        <dbReference type="SAM" id="Phobius"/>
    </source>
</evidence>
<gene>
    <name evidence="2" type="ORF">CCMP2556_LOCUS2056</name>
</gene>
<dbReference type="EMBL" id="CAXAMN010000747">
    <property type="protein sequence ID" value="CAK8990438.1"/>
    <property type="molecule type" value="Genomic_DNA"/>
</dbReference>
<evidence type="ECO:0000313" key="2">
    <source>
        <dbReference type="EMBL" id="CAK8990438.1"/>
    </source>
</evidence>
<keyword evidence="3" id="KW-1185">Reference proteome</keyword>
<name>A0ABP0HKZ9_9DINO</name>
<evidence type="ECO:0000313" key="3">
    <source>
        <dbReference type="Proteomes" id="UP001642484"/>
    </source>
</evidence>
<keyword evidence="1" id="KW-1133">Transmembrane helix</keyword>
<comment type="caution">
    <text evidence="2">The sequence shown here is derived from an EMBL/GenBank/DDBJ whole genome shotgun (WGS) entry which is preliminary data.</text>
</comment>
<dbReference type="Proteomes" id="UP001642484">
    <property type="component" value="Unassembled WGS sequence"/>
</dbReference>
<feature type="transmembrane region" description="Helical" evidence="1">
    <location>
        <begin position="296"/>
        <end position="314"/>
    </location>
</feature>
<sequence>MPMPEERARESPHFTTLQELYQERKVFVDLPQDIYGVAIAAAIGDLSVIMHGQNVKKVNFARLIFGIVTLAVNLWLQLFILYYVNHYIVQNAVHDAQENYAQFHREVFSEDGEFVQEKWDNWNNGPYMELCNMAVSKLSFSAGIVFLWCARMLNEVRDSWQLAHDMFSIENLPAEAKPHEMLYEVLDDSGETLRVEIVAVSWQARFIVSILVLLPKIVVATLLTYIGCRWLAATQSFGDLILNALALEFVIGIDDLMHEAFTPLDVRQFIELTKFAHIPKDKSALDGQTDETSAEVIRSMLLVVGLLVWAFVYLNYFQQEWCGVMVWCYGVVMVAVAVVVEDAAHMCRSICGEGEDQFFRIEGWLKLEVLKIEARVLRPSWLFVHVCANLLLISTIGVEEVSETTLKYGTSLRYGWAHPVLRLAKAC</sequence>
<feature type="transmembrane region" description="Helical" evidence="1">
    <location>
        <begin position="63"/>
        <end position="84"/>
    </location>
</feature>
<keyword evidence="1" id="KW-0812">Transmembrane</keyword>
<protein>
    <submittedName>
        <fullName evidence="2">Uncharacterized protein</fullName>
    </submittedName>
</protein>
<proteinExistence type="predicted"/>
<keyword evidence="1" id="KW-0472">Membrane</keyword>